<proteinExistence type="predicted"/>
<evidence type="ECO:0000313" key="6">
    <source>
        <dbReference type="EMBL" id="GGX81201.1"/>
    </source>
</evidence>
<gene>
    <name evidence="6" type="ORF">GCM10010358_39410</name>
</gene>
<evidence type="ECO:0000256" key="4">
    <source>
        <dbReference type="ARBA" id="ARBA00023163"/>
    </source>
</evidence>
<dbReference type="GO" id="GO:0003723">
    <property type="term" value="F:RNA binding"/>
    <property type="evidence" value="ECO:0007669"/>
    <property type="project" value="InterPro"/>
</dbReference>
<dbReference type="InterPro" id="IPR005561">
    <property type="entry name" value="ANTAR"/>
</dbReference>
<dbReference type="InterPro" id="IPR029016">
    <property type="entry name" value="GAF-like_dom_sf"/>
</dbReference>
<keyword evidence="1" id="KW-0808">Transferase</keyword>
<comment type="caution">
    <text evidence="6">The sequence shown here is derived from an EMBL/GenBank/DDBJ whole genome shotgun (WGS) entry which is preliminary data.</text>
</comment>
<keyword evidence="2" id="KW-0418">Kinase</keyword>
<evidence type="ECO:0000256" key="1">
    <source>
        <dbReference type="ARBA" id="ARBA00022679"/>
    </source>
</evidence>
<dbReference type="EMBL" id="BMVU01000018">
    <property type="protein sequence ID" value="GGX81201.1"/>
    <property type="molecule type" value="Genomic_DNA"/>
</dbReference>
<dbReference type="InterPro" id="IPR036388">
    <property type="entry name" value="WH-like_DNA-bd_sf"/>
</dbReference>
<keyword evidence="3" id="KW-0805">Transcription regulation</keyword>
<evidence type="ECO:0000256" key="3">
    <source>
        <dbReference type="ARBA" id="ARBA00023015"/>
    </source>
</evidence>
<organism evidence="6 7">
    <name type="scientific">Streptomyces minutiscleroticus</name>
    <dbReference type="NCBI Taxonomy" id="68238"/>
    <lineage>
        <taxon>Bacteria</taxon>
        <taxon>Bacillati</taxon>
        <taxon>Actinomycetota</taxon>
        <taxon>Actinomycetes</taxon>
        <taxon>Kitasatosporales</taxon>
        <taxon>Streptomycetaceae</taxon>
        <taxon>Streptomyces</taxon>
    </lineage>
</organism>
<accession>A0A918NMK2</accession>
<dbReference type="PIRSF" id="PIRSF036625">
    <property type="entry name" value="GAF_ANTAR"/>
    <property type="match status" value="1"/>
</dbReference>
<dbReference type="Gene3D" id="1.10.10.10">
    <property type="entry name" value="Winged helix-like DNA-binding domain superfamily/Winged helix DNA-binding domain"/>
    <property type="match status" value="1"/>
</dbReference>
<sequence length="250" mass="26903">MPTTERETLVAEAVIDLTVHAGGRDFLDVLHDLTAHLVTLLDVRAVGMTILDEAGRLDYLTASDEMCRRLEEDQLELGEGPCVDSTRTGTVLPRVALGPGTPGLRRWPRFTPRALCAGILSVAAVPLHVSDNMLVAVNLMSATSGAPTEQDLRLAQLLADATGARLQQRQVLRARDEICDQMETALDTRIVIEQAKGALAARLGVDVEEAFIRLRSHARARQQTLGDLATHVTRGAVPSGLGTVPRRAGP</sequence>
<dbReference type="SMART" id="SM01012">
    <property type="entry name" value="ANTAR"/>
    <property type="match status" value="1"/>
</dbReference>
<keyword evidence="7" id="KW-1185">Reference proteome</keyword>
<name>A0A918NMK2_9ACTN</name>
<dbReference type="InterPro" id="IPR003018">
    <property type="entry name" value="GAF"/>
</dbReference>
<dbReference type="Pfam" id="PF13185">
    <property type="entry name" value="GAF_2"/>
    <property type="match status" value="1"/>
</dbReference>
<dbReference type="AlphaFoldDB" id="A0A918NMK2"/>
<evidence type="ECO:0000259" key="5">
    <source>
        <dbReference type="PROSITE" id="PS50921"/>
    </source>
</evidence>
<dbReference type="GO" id="GO:0016301">
    <property type="term" value="F:kinase activity"/>
    <property type="evidence" value="ECO:0007669"/>
    <property type="project" value="UniProtKB-KW"/>
</dbReference>
<dbReference type="PROSITE" id="PS50921">
    <property type="entry name" value="ANTAR"/>
    <property type="match status" value="1"/>
</dbReference>
<reference evidence="6" key="2">
    <citation type="submission" date="2020-09" db="EMBL/GenBank/DDBJ databases">
        <authorList>
            <person name="Sun Q."/>
            <person name="Ohkuma M."/>
        </authorList>
    </citation>
    <scope>NUCLEOTIDE SEQUENCE</scope>
    <source>
        <strain evidence="6">JCM 4790</strain>
    </source>
</reference>
<dbReference type="Proteomes" id="UP000619244">
    <property type="component" value="Unassembled WGS sequence"/>
</dbReference>
<feature type="domain" description="ANTAR" evidence="5">
    <location>
        <begin position="172"/>
        <end position="233"/>
    </location>
</feature>
<dbReference type="SUPFAM" id="SSF52172">
    <property type="entry name" value="CheY-like"/>
    <property type="match status" value="1"/>
</dbReference>
<dbReference type="Gene3D" id="3.30.450.40">
    <property type="match status" value="1"/>
</dbReference>
<dbReference type="SUPFAM" id="SSF55781">
    <property type="entry name" value="GAF domain-like"/>
    <property type="match status" value="1"/>
</dbReference>
<dbReference type="Pfam" id="PF03861">
    <property type="entry name" value="ANTAR"/>
    <property type="match status" value="1"/>
</dbReference>
<reference evidence="6" key="1">
    <citation type="journal article" date="2014" name="Int. J. Syst. Evol. Microbiol.">
        <title>Complete genome sequence of Corynebacterium casei LMG S-19264T (=DSM 44701T), isolated from a smear-ripened cheese.</title>
        <authorList>
            <consortium name="US DOE Joint Genome Institute (JGI-PGF)"/>
            <person name="Walter F."/>
            <person name="Albersmeier A."/>
            <person name="Kalinowski J."/>
            <person name="Ruckert C."/>
        </authorList>
    </citation>
    <scope>NUCLEOTIDE SEQUENCE</scope>
    <source>
        <strain evidence="6">JCM 4790</strain>
    </source>
</reference>
<evidence type="ECO:0000256" key="2">
    <source>
        <dbReference type="ARBA" id="ARBA00022777"/>
    </source>
</evidence>
<evidence type="ECO:0000313" key="7">
    <source>
        <dbReference type="Proteomes" id="UP000619244"/>
    </source>
</evidence>
<dbReference type="InterPro" id="IPR012074">
    <property type="entry name" value="GAF_ANTAR"/>
</dbReference>
<protein>
    <submittedName>
        <fullName evidence="6">Transcriptional regulator</fullName>
    </submittedName>
</protein>
<keyword evidence="4" id="KW-0804">Transcription</keyword>
<dbReference type="InterPro" id="IPR011006">
    <property type="entry name" value="CheY-like_superfamily"/>
</dbReference>
<dbReference type="RefSeq" id="WP_190191576.1">
    <property type="nucleotide sequence ID" value="NZ_BMVU01000018.1"/>
</dbReference>